<dbReference type="GO" id="GO:0003677">
    <property type="term" value="F:DNA binding"/>
    <property type="evidence" value="ECO:0007669"/>
    <property type="project" value="InterPro"/>
</dbReference>
<dbReference type="InterPro" id="IPR016722">
    <property type="entry name" value="DNA_pol_alpha_bsu"/>
</dbReference>
<evidence type="ECO:0000313" key="7">
    <source>
        <dbReference type="EMBL" id="EIJ87690.1"/>
    </source>
</evidence>
<keyword evidence="4" id="KW-0235">DNA replication</keyword>
<dbReference type="GO" id="GO:0005658">
    <property type="term" value="C:alpha DNA polymerase:primase complex"/>
    <property type="evidence" value="ECO:0007669"/>
    <property type="project" value="TreeGrafter"/>
</dbReference>
<dbReference type="InParanoid" id="I3EEP3"/>
<feature type="domain" description="DNA polymerase alpha/delta/epsilon subunit B" evidence="6">
    <location>
        <begin position="209"/>
        <end position="346"/>
    </location>
</feature>
<keyword evidence="5" id="KW-0539">Nucleus</keyword>
<dbReference type="AlphaFoldDB" id="I3EEP3"/>
<dbReference type="VEuPathDB" id="MicrosporidiaDB:NEQG_02237"/>
<dbReference type="PANTHER" id="PTHR23061">
    <property type="entry name" value="DNA POLYMERASE 2 ALPHA 70 KDA SUBUNIT"/>
    <property type="match status" value="1"/>
</dbReference>
<name>I3EEP3_NEMP3</name>
<evidence type="ECO:0000256" key="3">
    <source>
        <dbReference type="ARBA" id="ARBA00018596"/>
    </source>
</evidence>
<evidence type="ECO:0000256" key="2">
    <source>
        <dbReference type="ARBA" id="ARBA00007299"/>
    </source>
</evidence>
<dbReference type="Proteomes" id="UP000002872">
    <property type="component" value="Unassembled WGS sequence"/>
</dbReference>
<comment type="subcellular location">
    <subcellularLocation>
        <location evidence="1">Nucleus</location>
    </subcellularLocation>
</comment>
<dbReference type="HOGENOM" id="CLU_717828_0_0_1"/>
<evidence type="ECO:0000256" key="1">
    <source>
        <dbReference type="ARBA" id="ARBA00004123"/>
    </source>
</evidence>
<evidence type="ECO:0000256" key="5">
    <source>
        <dbReference type="ARBA" id="ARBA00023242"/>
    </source>
</evidence>
<sequence length="385" mass="43843">MDRVEELSRRLVEKNERVSEMGVLSVVQSKHKFLPVLTKYFYAYVRRRLEALCGTDYAINTRESTEKEIYCGMIMYANNAYYLLSVRADYTATVLRLDLAELPEYTIYPGQIIKVLGTNIIGEEVVADSLVYDREFNEQAEQPLPGKFLVSVIDMKRLESLKTTGETRDTHESERLLSLVNECCSDVLIIFGDVTVREREVCKSLAISKRIRIVCVPYTDGLESSMTYPTEYINRVTSPLPVCNEDEGTGIRGMCDISKCWFIELQNPCMISLNGVLIGLTTVDVLMGISRKEISRNREDRMYDILVHSVYQGTFLPFVPQDIPVDYSGFNAFLWPYRPDLYIFPTCLSARIESVCDTYVIPVCTANSCIEVNCGMHGLIEIVQN</sequence>
<dbReference type="GO" id="GO:0006270">
    <property type="term" value="P:DNA replication initiation"/>
    <property type="evidence" value="ECO:0007669"/>
    <property type="project" value="TreeGrafter"/>
</dbReference>
<organism evidence="7 8">
    <name type="scientific">Nematocida parisii (strain ERTm3)</name>
    <name type="common">Nematode killer fungus</name>
    <dbReference type="NCBI Taxonomy" id="935791"/>
    <lineage>
        <taxon>Eukaryota</taxon>
        <taxon>Fungi</taxon>
        <taxon>Fungi incertae sedis</taxon>
        <taxon>Microsporidia</taxon>
        <taxon>Nematocida</taxon>
    </lineage>
</organism>
<keyword evidence="8" id="KW-1185">Reference proteome</keyword>
<dbReference type="FunCoup" id="I3EEP3">
    <property type="interactions" value="69"/>
</dbReference>
<dbReference type="OMA" id="PEYTIYP"/>
<proteinExistence type="inferred from homology"/>
<reference evidence="7" key="1">
    <citation type="submission" date="2011-01" db="EMBL/GenBank/DDBJ databases">
        <title>The Genome Sequence of Nematocida parisii strain ERTm3.</title>
        <authorList>
            <consortium name="The Broad Institute Genome Sequencing Platform"/>
            <consortium name="The Broad Institute Genome Sequencing Center for Infectious Disease"/>
            <person name="Cuomo C."/>
            <person name="Troemel E."/>
            <person name="Young S.K."/>
            <person name="Zeng Q."/>
            <person name="Gargeya S."/>
            <person name="Fitzgerald M."/>
            <person name="Haas B."/>
            <person name="Abouelleil A."/>
            <person name="Alvarado L."/>
            <person name="Arachchi H.M."/>
            <person name="Berlin A."/>
            <person name="Chapman S.B."/>
            <person name="Gearin G."/>
            <person name="Goldberg J."/>
            <person name="Griggs A."/>
            <person name="Gujja S."/>
            <person name="Hansen M."/>
            <person name="Heiman D."/>
            <person name="Howarth C."/>
            <person name="Larimer J."/>
            <person name="Lui A."/>
            <person name="MacDonald P.J.P."/>
            <person name="McCowen C."/>
            <person name="Montmayeur A."/>
            <person name="Murphy C."/>
            <person name="Neiman D."/>
            <person name="Pearson M."/>
            <person name="Priest M."/>
            <person name="Roberts A."/>
            <person name="Saif S."/>
            <person name="Shea T."/>
            <person name="Sisk P."/>
            <person name="Stolte C."/>
            <person name="Sykes S."/>
            <person name="Wortman J."/>
            <person name="Nusbaum C."/>
            <person name="Birren B."/>
        </authorList>
    </citation>
    <scope>NUCLEOTIDE SEQUENCE</scope>
    <source>
        <strain evidence="7">ERTm3</strain>
    </source>
</reference>
<dbReference type="OrthoDB" id="336885at2759"/>
<dbReference type="PANTHER" id="PTHR23061:SF12">
    <property type="entry name" value="DNA POLYMERASE ALPHA SUBUNIT B"/>
    <property type="match status" value="1"/>
</dbReference>
<comment type="similarity">
    <text evidence="2">Belongs to the DNA polymerase alpha subunit B family.</text>
</comment>
<protein>
    <recommendedName>
        <fullName evidence="3">DNA polymerase alpha subunit B</fullName>
    </recommendedName>
</protein>
<dbReference type="Pfam" id="PF04042">
    <property type="entry name" value="DNA_pol_E_B"/>
    <property type="match status" value="1"/>
</dbReference>
<dbReference type="EMBL" id="GL870881">
    <property type="protein sequence ID" value="EIJ87690.1"/>
    <property type="molecule type" value="Genomic_DNA"/>
</dbReference>
<evidence type="ECO:0000256" key="4">
    <source>
        <dbReference type="ARBA" id="ARBA00022705"/>
    </source>
</evidence>
<evidence type="ECO:0000313" key="8">
    <source>
        <dbReference type="Proteomes" id="UP000002872"/>
    </source>
</evidence>
<evidence type="ECO:0000259" key="6">
    <source>
        <dbReference type="Pfam" id="PF04042"/>
    </source>
</evidence>
<accession>I3EEP3</accession>
<gene>
    <name evidence="7" type="ORF">NEQG_02237</name>
</gene>
<dbReference type="InterPro" id="IPR007185">
    <property type="entry name" value="DNA_pol_a/d/e_bsu"/>
</dbReference>
<dbReference type="STRING" id="935791.I3EEP3"/>